<dbReference type="EMBL" id="JAUDDZ010000002">
    <property type="protein sequence ID" value="MDM8274393.1"/>
    <property type="molecule type" value="Genomic_DNA"/>
</dbReference>
<dbReference type="CDD" id="cd04489">
    <property type="entry name" value="ExoVII_LU_OBF"/>
    <property type="match status" value="1"/>
</dbReference>
<dbReference type="Pfam" id="PF13742">
    <property type="entry name" value="tRNA_anti_2"/>
    <property type="match status" value="1"/>
</dbReference>
<evidence type="ECO:0000313" key="9">
    <source>
        <dbReference type="EMBL" id="MDM8274393.1"/>
    </source>
</evidence>
<organism evidence="9 10">
    <name type="scientific">Enorma phocaeensis</name>
    <dbReference type="NCBI Taxonomy" id="1871019"/>
    <lineage>
        <taxon>Bacteria</taxon>
        <taxon>Bacillati</taxon>
        <taxon>Actinomycetota</taxon>
        <taxon>Coriobacteriia</taxon>
        <taxon>Coriobacteriales</taxon>
        <taxon>Coriobacteriaceae</taxon>
        <taxon>Enorma</taxon>
    </lineage>
</organism>
<dbReference type="NCBIfam" id="TIGR00237">
    <property type="entry name" value="xseA"/>
    <property type="match status" value="1"/>
</dbReference>
<gene>
    <name evidence="5 9" type="primary">xseA</name>
    <name evidence="9" type="ORF">QUW28_02595</name>
</gene>
<dbReference type="HAMAP" id="MF_00378">
    <property type="entry name" value="Exonuc_7_L"/>
    <property type="match status" value="1"/>
</dbReference>
<keyword evidence="3 5" id="KW-0378">Hydrolase</keyword>
<evidence type="ECO:0000256" key="3">
    <source>
        <dbReference type="ARBA" id="ARBA00022801"/>
    </source>
</evidence>
<proteinExistence type="inferred from homology"/>
<keyword evidence="1 5" id="KW-0963">Cytoplasm</keyword>
<reference evidence="10" key="1">
    <citation type="submission" date="2023-06" db="EMBL/GenBank/DDBJ databases">
        <title>Identification and characterization of horizontal gene transfer across gut microbiota members of farm animals based on homology search.</title>
        <authorList>
            <person name="Zeman M."/>
            <person name="Kubasova T."/>
            <person name="Jahodarova E."/>
            <person name="Nykrynova M."/>
            <person name="Rychlik I."/>
        </authorList>
    </citation>
    <scope>NUCLEOTIDE SEQUENCE [LARGE SCALE GENOMIC DNA]</scope>
    <source>
        <strain evidence="10">154_Feed</strain>
    </source>
</reference>
<keyword evidence="10" id="KW-1185">Reference proteome</keyword>
<name>A0ABT7V7C2_9ACTN</name>
<reference evidence="9 10" key="2">
    <citation type="submission" date="2023-06" db="EMBL/GenBank/DDBJ databases">
        <authorList>
            <person name="Zeman M."/>
            <person name="Kubasova T."/>
            <person name="Jahodarova E."/>
            <person name="Nykrynova M."/>
            <person name="Rychlik I."/>
        </authorList>
    </citation>
    <scope>NUCLEOTIDE SEQUENCE [LARGE SCALE GENOMIC DNA]</scope>
    <source>
        <strain evidence="9 10">154_Feed</strain>
    </source>
</reference>
<dbReference type="GO" id="GO:0008855">
    <property type="term" value="F:exodeoxyribonuclease VII activity"/>
    <property type="evidence" value="ECO:0007669"/>
    <property type="project" value="UniProtKB-EC"/>
</dbReference>
<evidence type="ECO:0000256" key="5">
    <source>
        <dbReference type="HAMAP-Rule" id="MF_00378"/>
    </source>
</evidence>
<sequence length="502" mass="53116">MCAWNLVGTTPARADVPWPTASEGGRASRATSSGEDALSVSQAVEIAAGALDALPLLTVIGEVTGFRGPNARSGHCYFQIKDDAAAVDCIVWRGVYGKRSFDLRDGMQVQFTGNFNLYKPTGRMSFVAKSFTLAGEGLLRQQVAALAEKLRREGLMDEARKRHIPAFCSRVAVVTSLSGAVIDDVKRTLRRRNPLVELVCVGAKVQGEGAPDELIGALGRAAAIEPAPDCILLVRGGGSFEDLMTFNDESLARAVAACPIPVITGIGHEPDTSICDMVSDRRCSTPTAAAESVAPAMTDLAELLAARERRLASATQSLVRGAAGQVDTLAHRIVMAQGSRLAQLRSALDAAARRPCLQDPAYVVDRRVAELAQTADRLAGAIVRDQGRHRESVELLAPRLKRSTSGFSGKRHALELAASRLAHEGRALLAAPSSALSAQAASLDALSPLKVLSRGYSIAYDETGVATSADRFEPGSTIRVALADGEVTGTVTKVERGQRPQM</sequence>
<comment type="caution">
    <text evidence="9">The sequence shown here is derived from an EMBL/GenBank/DDBJ whole genome shotgun (WGS) entry which is preliminary data.</text>
</comment>
<evidence type="ECO:0000256" key="2">
    <source>
        <dbReference type="ARBA" id="ARBA00022722"/>
    </source>
</evidence>
<dbReference type="InterPro" id="IPR025824">
    <property type="entry name" value="OB-fold_nuc-bd_dom"/>
</dbReference>
<evidence type="ECO:0000259" key="8">
    <source>
        <dbReference type="Pfam" id="PF13742"/>
    </source>
</evidence>
<dbReference type="InterPro" id="IPR020579">
    <property type="entry name" value="Exonuc_VII_lsu_C"/>
</dbReference>
<evidence type="ECO:0000259" key="7">
    <source>
        <dbReference type="Pfam" id="PF02601"/>
    </source>
</evidence>
<evidence type="ECO:0000256" key="6">
    <source>
        <dbReference type="RuleBase" id="RU004355"/>
    </source>
</evidence>
<dbReference type="Proteomes" id="UP001529421">
    <property type="component" value="Unassembled WGS sequence"/>
</dbReference>
<feature type="domain" description="OB-fold nucleic acid binding" evidence="8">
    <location>
        <begin position="39"/>
        <end position="130"/>
    </location>
</feature>
<dbReference type="EC" id="3.1.11.6" evidence="5"/>
<evidence type="ECO:0000256" key="1">
    <source>
        <dbReference type="ARBA" id="ARBA00022490"/>
    </source>
</evidence>
<accession>A0ABT7V7C2</accession>
<protein>
    <recommendedName>
        <fullName evidence="5">Exodeoxyribonuclease 7 large subunit</fullName>
        <ecNumber evidence="5">3.1.11.6</ecNumber>
    </recommendedName>
    <alternativeName>
        <fullName evidence="5">Exodeoxyribonuclease VII large subunit</fullName>
        <shortName evidence="5">Exonuclease VII large subunit</shortName>
    </alternativeName>
</protein>
<keyword evidence="2 5" id="KW-0540">Nuclease</keyword>
<comment type="subcellular location">
    <subcellularLocation>
        <location evidence="5 6">Cytoplasm</location>
    </subcellularLocation>
</comment>
<evidence type="ECO:0000256" key="4">
    <source>
        <dbReference type="ARBA" id="ARBA00022839"/>
    </source>
</evidence>
<comment type="function">
    <text evidence="5">Bidirectionally degrades single-stranded DNA into large acid-insoluble oligonucleotides, which are then degraded further into small acid-soluble oligonucleotides.</text>
</comment>
<evidence type="ECO:0000313" key="10">
    <source>
        <dbReference type="Proteomes" id="UP001529421"/>
    </source>
</evidence>
<feature type="domain" description="Exonuclease VII large subunit C-terminal" evidence="7">
    <location>
        <begin position="155"/>
        <end position="488"/>
    </location>
</feature>
<dbReference type="PANTHER" id="PTHR30008">
    <property type="entry name" value="EXODEOXYRIBONUCLEASE 7 LARGE SUBUNIT"/>
    <property type="match status" value="1"/>
</dbReference>
<comment type="subunit">
    <text evidence="5">Heterooligomer composed of large and small subunits.</text>
</comment>
<comment type="similarity">
    <text evidence="5 6">Belongs to the XseA family.</text>
</comment>
<dbReference type="PANTHER" id="PTHR30008:SF0">
    <property type="entry name" value="EXODEOXYRIBONUCLEASE 7 LARGE SUBUNIT"/>
    <property type="match status" value="1"/>
</dbReference>
<keyword evidence="4 5" id="KW-0269">Exonuclease</keyword>
<comment type="catalytic activity">
    <reaction evidence="5 6">
        <text>Exonucleolytic cleavage in either 5'- to 3'- or 3'- to 5'-direction to yield nucleoside 5'-phosphates.</text>
        <dbReference type="EC" id="3.1.11.6"/>
    </reaction>
</comment>
<dbReference type="InterPro" id="IPR003753">
    <property type="entry name" value="Exonuc_VII_L"/>
</dbReference>
<dbReference type="Pfam" id="PF02601">
    <property type="entry name" value="Exonuc_VII_L"/>
    <property type="match status" value="1"/>
</dbReference>
<dbReference type="RefSeq" id="WP_289544341.1">
    <property type="nucleotide sequence ID" value="NZ_JAUDDZ010000002.1"/>
</dbReference>